<evidence type="ECO:0000313" key="2">
    <source>
        <dbReference type="EMBL" id="KAB8070632.1"/>
    </source>
</evidence>
<evidence type="ECO:0000256" key="1">
    <source>
        <dbReference type="SAM" id="Phobius"/>
    </source>
</evidence>
<keyword evidence="1" id="KW-1133">Transmembrane helix</keyword>
<keyword evidence="1" id="KW-0812">Transmembrane</keyword>
<protein>
    <submittedName>
        <fullName evidence="2">Uncharacterized protein</fullName>
    </submittedName>
</protein>
<gene>
    <name evidence="2" type="ORF">BDV29DRAFT_30908</name>
</gene>
<evidence type="ECO:0000313" key="3">
    <source>
        <dbReference type="Proteomes" id="UP000326565"/>
    </source>
</evidence>
<feature type="transmembrane region" description="Helical" evidence="1">
    <location>
        <begin position="12"/>
        <end position="30"/>
    </location>
</feature>
<dbReference type="AlphaFoldDB" id="A0A5N5WU50"/>
<proteinExistence type="predicted"/>
<dbReference type="EMBL" id="ML732296">
    <property type="protein sequence ID" value="KAB8070632.1"/>
    <property type="molecule type" value="Genomic_DNA"/>
</dbReference>
<sequence length="101" mass="11787">MIRIAIISIDDSFNFLPLPIMTWIFIPFFSHPIGLPDFVSYGVTQPQFMFQSNEYRTKWIADDLILSCSYMNSSHLSLSPRYCNIIHADFLLPYKPVVYCI</sequence>
<keyword evidence="1" id="KW-0472">Membrane</keyword>
<dbReference type="Proteomes" id="UP000326565">
    <property type="component" value="Unassembled WGS sequence"/>
</dbReference>
<organism evidence="2 3">
    <name type="scientific">Aspergillus leporis</name>
    <dbReference type="NCBI Taxonomy" id="41062"/>
    <lineage>
        <taxon>Eukaryota</taxon>
        <taxon>Fungi</taxon>
        <taxon>Dikarya</taxon>
        <taxon>Ascomycota</taxon>
        <taxon>Pezizomycotina</taxon>
        <taxon>Eurotiomycetes</taxon>
        <taxon>Eurotiomycetidae</taxon>
        <taxon>Eurotiales</taxon>
        <taxon>Aspergillaceae</taxon>
        <taxon>Aspergillus</taxon>
        <taxon>Aspergillus subgen. Circumdati</taxon>
    </lineage>
</organism>
<keyword evidence="3" id="KW-1185">Reference proteome</keyword>
<accession>A0A5N5WU50</accession>
<name>A0A5N5WU50_9EURO</name>
<reference evidence="2 3" key="1">
    <citation type="submission" date="2019-04" db="EMBL/GenBank/DDBJ databases">
        <title>Friends and foes A comparative genomics study of 23 Aspergillus species from section Flavi.</title>
        <authorList>
            <consortium name="DOE Joint Genome Institute"/>
            <person name="Kjaerbolling I."/>
            <person name="Vesth T."/>
            <person name="Frisvad J.C."/>
            <person name="Nybo J.L."/>
            <person name="Theobald S."/>
            <person name="Kildgaard S."/>
            <person name="Isbrandt T."/>
            <person name="Kuo A."/>
            <person name="Sato A."/>
            <person name="Lyhne E.K."/>
            <person name="Kogle M.E."/>
            <person name="Wiebenga A."/>
            <person name="Kun R.S."/>
            <person name="Lubbers R.J."/>
            <person name="Makela M.R."/>
            <person name="Barry K."/>
            <person name="Chovatia M."/>
            <person name="Clum A."/>
            <person name="Daum C."/>
            <person name="Haridas S."/>
            <person name="He G."/>
            <person name="LaButti K."/>
            <person name="Lipzen A."/>
            <person name="Mondo S."/>
            <person name="Riley R."/>
            <person name="Salamov A."/>
            <person name="Simmons B.A."/>
            <person name="Magnuson J.K."/>
            <person name="Henrissat B."/>
            <person name="Mortensen U.H."/>
            <person name="Larsen T.O."/>
            <person name="Devries R.P."/>
            <person name="Grigoriev I.V."/>
            <person name="Machida M."/>
            <person name="Baker S.E."/>
            <person name="Andersen M.R."/>
        </authorList>
    </citation>
    <scope>NUCLEOTIDE SEQUENCE [LARGE SCALE GENOMIC DNA]</scope>
    <source>
        <strain evidence="2 3">CBS 151.66</strain>
    </source>
</reference>